<sequence length="501" mass="57490">MSVLNDISNKLLGEDITPDALPMLESNRSLGYSVEEAISDLIDNSISAKASEINITYKWNDGNPIFSIADNGDGMDLAELINGFKLGSKNPLEERDPRDLGRFGFGMKTASLSQARKLIVVTKKLDQNTICRALDLNFIEEVGGKWILQKGLDANYLDIFSELNSKGTGTVIIWENWDRAPKEKNDFIANPKKIMNYLSVCFHRFLEKGKLIITLNEEQVVPISPIPINANLYSEIRLSHNKQTIQRAFILQHPRYWDDNYLESRIFNSYTLFDGFESQQGIYIYRCDRLLTPKGGWLGLIRNANAAKLARVVIDYPNNADHLWSLDITKTNATIPYEFKNEIELLIYKAKSESIKKSGRAQNNDSRKVRESFDHSLIWNQEIDKNLNSYKYKVDVDHPIFRKLIDDNKLDSTTLELVLNLVSDNLPIAKIIENNEVNPSYHDRMIRNEKMSSELLIAARQLLEYFATSMSKSEAFRKLIKCEPFCYYQDIIKECLIDENA</sequence>
<dbReference type="Pfam" id="PF13589">
    <property type="entry name" value="HATPase_c_3"/>
    <property type="match status" value="1"/>
</dbReference>
<organism evidence="1 2">
    <name type="scientific">Fulvivirga sedimenti</name>
    <dbReference type="NCBI Taxonomy" id="2879465"/>
    <lineage>
        <taxon>Bacteria</taxon>
        <taxon>Pseudomonadati</taxon>
        <taxon>Bacteroidota</taxon>
        <taxon>Cytophagia</taxon>
        <taxon>Cytophagales</taxon>
        <taxon>Fulvivirgaceae</taxon>
        <taxon>Fulvivirga</taxon>
    </lineage>
</organism>
<keyword evidence="1" id="KW-0547">Nucleotide-binding</keyword>
<accession>A0A9X1HPK1</accession>
<reference evidence="1" key="1">
    <citation type="submission" date="2021-09" db="EMBL/GenBank/DDBJ databases">
        <title>Fulvivirga sp. isolated from coastal sediment.</title>
        <authorList>
            <person name="Yu H."/>
        </authorList>
    </citation>
    <scope>NUCLEOTIDE SEQUENCE</scope>
    <source>
        <strain evidence="1">1062</strain>
    </source>
</reference>
<dbReference type="Gene3D" id="3.30.565.10">
    <property type="entry name" value="Histidine kinase-like ATPase, C-terminal domain"/>
    <property type="match status" value="1"/>
</dbReference>
<comment type="caution">
    <text evidence="1">The sequence shown here is derived from an EMBL/GenBank/DDBJ whole genome shotgun (WGS) entry which is preliminary data.</text>
</comment>
<keyword evidence="1" id="KW-0067">ATP-binding</keyword>
<dbReference type="SUPFAM" id="SSF55874">
    <property type="entry name" value="ATPase domain of HSP90 chaperone/DNA topoisomerase II/histidine kinase"/>
    <property type="match status" value="1"/>
</dbReference>
<dbReference type="AlphaFoldDB" id="A0A9X1HPK1"/>
<dbReference type="Proteomes" id="UP001139409">
    <property type="component" value="Unassembled WGS sequence"/>
</dbReference>
<gene>
    <name evidence="1" type="ORF">LDX50_12030</name>
</gene>
<evidence type="ECO:0000313" key="1">
    <source>
        <dbReference type="EMBL" id="MCA6075600.1"/>
    </source>
</evidence>
<name>A0A9X1HPK1_9BACT</name>
<dbReference type="InterPro" id="IPR036890">
    <property type="entry name" value="HATPase_C_sf"/>
</dbReference>
<dbReference type="GO" id="GO:0005524">
    <property type="term" value="F:ATP binding"/>
    <property type="evidence" value="ECO:0007669"/>
    <property type="project" value="UniProtKB-KW"/>
</dbReference>
<proteinExistence type="predicted"/>
<protein>
    <submittedName>
        <fullName evidence="1">ATP-binding protein</fullName>
    </submittedName>
</protein>
<keyword evidence="2" id="KW-1185">Reference proteome</keyword>
<dbReference type="RefSeq" id="WP_225698697.1">
    <property type="nucleotide sequence ID" value="NZ_JAIXNE010000002.1"/>
</dbReference>
<dbReference type="EMBL" id="JAIXNE010000002">
    <property type="protein sequence ID" value="MCA6075600.1"/>
    <property type="molecule type" value="Genomic_DNA"/>
</dbReference>
<evidence type="ECO:0000313" key="2">
    <source>
        <dbReference type="Proteomes" id="UP001139409"/>
    </source>
</evidence>